<evidence type="ECO:0008006" key="4">
    <source>
        <dbReference type="Google" id="ProtNLM"/>
    </source>
</evidence>
<feature type="chain" id="PRO_5046414895" description="Secreted protein" evidence="1">
    <location>
        <begin position="22"/>
        <end position="164"/>
    </location>
</feature>
<dbReference type="EMBL" id="BAAANY010000008">
    <property type="protein sequence ID" value="GAA1672965.1"/>
    <property type="molecule type" value="Genomic_DNA"/>
</dbReference>
<accession>A0ABP4SK37</accession>
<reference evidence="3" key="1">
    <citation type="journal article" date="2019" name="Int. J. Syst. Evol. Microbiol.">
        <title>The Global Catalogue of Microorganisms (GCM) 10K type strain sequencing project: providing services to taxonomists for standard genome sequencing and annotation.</title>
        <authorList>
            <consortium name="The Broad Institute Genomics Platform"/>
            <consortium name="The Broad Institute Genome Sequencing Center for Infectious Disease"/>
            <person name="Wu L."/>
            <person name="Ma J."/>
        </authorList>
    </citation>
    <scope>NUCLEOTIDE SEQUENCE [LARGE SCALE GENOMIC DNA]</scope>
    <source>
        <strain evidence="3">JCM 14718</strain>
    </source>
</reference>
<name>A0ABP4SK37_9ACTN</name>
<gene>
    <name evidence="2" type="ORF">GCM10009765_22850</name>
</gene>
<evidence type="ECO:0000313" key="3">
    <source>
        <dbReference type="Proteomes" id="UP001500618"/>
    </source>
</evidence>
<organism evidence="2 3">
    <name type="scientific">Fodinicola feengrottensis</name>
    <dbReference type="NCBI Taxonomy" id="435914"/>
    <lineage>
        <taxon>Bacteria</taxon>
        <taxon>Bacillati</taxon>
        <taxon>Actinomycetota</taxon>
        <taxon>Actinomycetes</taxon>
        <taxon>Mycobacteriales</taxon>
        <taxon>Fodinicola</taxon>
    </lineage>
</organism>
<keyword evidence="3" id="KW-1185">Reference proteome</keyword>
<evidence type="ECO:0000256" key="1">
    <source>
        <dbReference type="SAM" id="SignalP"/>
    </source>
</evidence>
<sequence length="164" mass="17058">MKMRRFAQLALAAGLSGLVLAGGVWASASPAAADDPCYPVPGNPTDHQGIPGDGGTHNPICGNDPVGHFESAQLINHGRQVEVKGWTIDPNTADPIAVRITVGAKVYRVDANVNRPDLAGFLAYGTKHGFHAILTVPSSGAAHVWATALNVDAGKDTKFSTKNL</sequence>
<evidence type="ECO:0000313" key="2">
    <source>
        <dbReference type="EMBL" id="GAA1672965.1"/>
    </source>
</evidence>
<proteinExistence type="predicted"/>
<protein>
    <recommendedName>
        <fullName evidence="4">Secreted protein</fullName>
    </recommendedName>
</protein>
<comment type="caution">
    <text evidence="2">The sequence shown here is derived from an EMBL/GenBank/DDBJ whole genome shotgun (WGS) entry which is preliminary data.</text>
</comment>
<feature type="signal peptide" evidence="1">
    <location>
        <begin position="1"/>
        <end position="21"/>
    </location>
</feature>
<dbReference type="Proteomes" id="UP001500618">
    <property type="component" value="Unassembled WGS sequence"/>
</dbReference>
<keyword evidence="1" id="KW-0732">Signal</keyword>